<keyword evidence="2" id="KW-1133">Transmembrane helix</keyword>
<protein>
    <submittedName>
        <fullName evidence="3">Predicted protein</fullName>
    </submittedName>
</protein>
<dbReference type="VEuPathDB" id="AmoebaDB:NAEGRDRAFT_52480"/>
<dbReference type="KEGG" id="ngr:NAEGRDRAFT_52480"/>
<dbReference type="InParanoid" id="D2VV11"/>
<dbReference type="Proteomes" id="UP000006671">
    <property type="component" value="Unassembled WGS sequence"/>
</dbReference>
<accession>D2VV11</accession>
<reference evidence="3 4" key="1">
    <citation type="journal article" date="2010" name="Cell">
        <title>The genome of Naegleria gruberi illuminates early eukaryotic versatility.</title>
        <authorList>
            <person name="Fritz-Laylin L.K."/>
            <person name="Prochnik S.E."/>
            <person name="Ginger M.L."/>
            <person name="Dacks J.B."/>
            <person name="Carpenter M.L."/>
            <person name="Field M.C."/>
            <person name="Kuo A."/>
            <person name="Paredez A."/>
            <person name="Chapman J."/>
            <person name="Pham J."/>
            <person name="Shu S."/>
            <person name="Neupane R."/>
            <person name="Cipriano M."/>
            <person name="Mancuso J."/>
            <person name="Tu H."/>
            <person name="Salamov A."/>
            <person name="Lindquist E."/>
            <person name="Shapiro H."/>
            <person name="Lucas S."/>
            <person name="Grigoriev I.V."/>
            <person name="Cande W.Z."/>
            <person name="Fulton C."/>
            <person name="Rokhsar D.S."/>
            <person name="Dawson S.C."/>
        </authorList>
    </citation>
    <scope>NUCLEOTIDE SEQUENCE [LARGE SCALE GENOMIC DNA]</scope>
    <source>
        <strain evidence="3 4">NEG-M</strain>
    </source>
</reference>
<gene>
    <name evidence="3" type="ORF">NAEGRDRAFT_52480</name>
</gene>
<feature type="transmembrane region" description="Helical" evidence="2">
    <location>
        <begin position="223"/>
        <end position="253"/>
    </location>
</feature>
<dbReference type="AlphaFoldDB" id="D2VV11"/>
<evidence type="ECO:0000256" key="1">
    <source>
        <dbReference type="SAM" id="MobiDB-lite"/>
    </source>
</evidence>
<proteinExistence type="predicted"/>
<sequence length="366" mass="39799">MVVIFMLISSTQCQKSYSIASIVSNMTLTTNNDGCTSMKIVEDLEYLFNGSFSRVGRAFPYNVLSKIDSSSWKIEVLNSGYSISSQLELGSISSFIVSTLSPATPSNSITKLSIRMSFSAFPKLEVINSNSQLRYHYKDNAPISFISTTILFDSSFNSYPLNSSNGQLYIQNNSMPIVTFNMSNLSPNTEFQPMVSINSFVSKDCDSSHNTNENQYDKMDSSFTYGMVGGIVGFFVLLIVVTAASLVCVHFCMKKQFFKEKKKPKDRENPDEVPVSSNKEETQRNKPISESKPKVKYENPTSYISSYEEPTSTNYYSSDIDYSGGGGGWDSNTGGGCDYGGGGGGGCDYGGGGGGCDYGGSSGFAD</sequence>
<evidence type="ECO:0000313" key="4">
    <source>
        <dbReference type="Proteomes" id="UP000006671"/>
    </source>
</evidence>
<name>D2VV11_NAEGR</name>
<keyword evidence="4" id="KW-1185">Reference proteome</keyword>
<evidence type="ECO:0000313" key="3">
    <source>
        <dbReference type="EMBL" id="EFC39359.1"/>
    </source>
</evidence>
<dbReference type="GeneID" id="8853559"/>
<feature type="region of interest" description="Disordered" evidence="1">
    <location>
        <begin position="262"/>
        <end position="305"/>
    </location>
</feature>
<feature type="compositionally biased region" description="Basic and acidic residues" evidence="1">
    <location>
        <begin position="278"/>
        <end position="297"/>
    </location>
</feature>
<keyword evidence="2" id="KW-0812">Transmembrane</keyword>
<dbReference type="EMBL" id="GG738900">
    <property type="protein sequence ID" value="EFC39359.1"/>
    <property type="molecule type" value="Genomic_DNA"/>
</dbReference>
<evidence type="ECO:0000256" key="2">
    <source>
        <dbReference type="SAM" id="Phobius"/>
    </source>
</evidence>
<dbReference type="RefSeq" id="XP_002672103.1">
    <property type="nucleotide sequence ID" value="XM_002672057.1"/>
</dbReference>
<keyword evidence="2" id="KW-0472">Membrane</keyword>
<organism evidence="4">
    <name type="scientific">Naegleria gruberi</name>
    <name type="common">Amoeba</name>
    <dbReference type="NCBI Taxonomy" id="5762"/>
    <lineage>
        <taxon>Eukaryota</taxon>
        <taxon>Discoba</taxon>
        <taxon>Heterolobosea</taxon>
        <taxon>Tetramitia</taxon>
        <taxon>Eutetramitia</taxon>
        <taxon>Vahlkampfiidae</taxon>
        <taxon>Naegleria</taxon>
    </lineage>
</organism>